<dbReference type="Pfam" id="PF13328">
    <property type="entry name" value="HD_4"/>
    <property type="match status" value="1"/>
</dbReference>
<keyword evidence="3" id="KW-1185">Reference proteome</keyword>
<reference evidence="2 3" key="1">
    <citation type="submission" date="2021-01" db="EMBL/GenBank/DDBJ databases">
        <title>Genome public.</title>
        <authorList>
            <person name="Liu C."/>
            <person name="Sun Q."/>
        </authorList>
    </citation>
    <scope>NUCLEOTIDE SEQUENCE [LARGE SCALE GENOMIC DNA]</scope>
    <source>
        <strain evidence="2 3">YIM B02564</strain>
    </source>
</reference>
<comment type="caution">
    <text evidence="2">The sequence shown here is derived from an EMBL/GenBank/DDBJ whole genome shotgun (WGS) entry which is preliminary data.</text>
</comment>
<dbReference type="PANTHER" id="PTHR46246:SF1">
    <property type="entry name" value="GUANOSINE-3',5'-BIS(DIPHOSPHATE) 3'-PYROPHOSPHOHYDROLASE MESH1"/>
    <property type="match status" value="1"/>
</dbReference>
<proteinExistence type="predicted"/>
<organism evidence="2 3">
    <name type="scientific">Neobacillus paridis</name>
    <dbReference type="NCBI Taxonomy" id="2803862"/>
    <lineage>
        <taxon>Bacteria</taxon>
        <taxon>Bacillati</taxon>
        <taxon>Bacillota</taxon>
        <taxon>Bacilli</taxon>
        <taxon>Bacillales</taxon>
        <taxon>Bacillaceae</taxon>
        <taxon>Neobacillus</taxon>
    </lineage>
</organism>
<name>A0ABS1TID3_9BACI</name>
<evidence type="ECO:0000313" key="2">
    <source>
        <dbReference type="EMBL" id="MBL4950794.1"/>
    </source>
</evidence>
<dbReference type="InterPro" id="IPR052194">
    <property type="entry name" value="MESH1"/>
</dbReference>
<feature type="domain" description="HD/PDEase" evidence="1">
    <location>
        <begin position="23"/>
        <end position="130"/>
    </location>
</feature>
<evidence type="ECO:0000259" key="1">
    <source>
        <dbReference type="SMART" id="SM00471"/>
    </source>
</evidence>
<dbReference type="InterPro" id="IPR003607">
    <property type="entry name" value="HD/PDEase_dom"/>
</dbReference>
<protein>
    <submittedName>
        <fullName evidence="2">Bifunctional (P)ppGpp synthetase/guanosine-3',5'-bis(Diphosphate) 3'-pyrophosphohydrolase</fullName>
    </submittedName>
</protein>
<dbReference type="Gene3D" id="1.10.3210.10">
    <property type="entry name" value="Hypothetical protein af1432"/>
    <property type="match status" value="1"/>
</dbReference>
<dbReference type="RefSeq" id="WP_202651469.1">
    <property type="nucleotide sequence ID" value="NZ_JAESWB010000005.1"/>
</dbReference>
<dbReference type="EMBL" id="JAESWB010000005">
    <property type="protein sequence ID" value="MBL4950794.1"/>
    <property type="molecule type" value="Genomic_DNA"/>
</dbReference>
<dbReference type="SMART" id="SM00471">
    <property type="entry name" value="HDc"/>
    <property type="match status" value="1"/>
</dbReference>
<sequence>MDVIQKAINFAAIAHRDQKRKATEIPYITHPFAVGMLLQKANCSVDVIAAGILHDTLEDTKTTFTELKEHFGRRIANLVRAASEPDKSLPWHERKQHTIDRLKAANLEEIQVITADKLHNLQSIHDDLKLVGNQVWARFKQGKEQQHWYYASIVKELNPRKNEFTLIGELEKEVRNVFES</sequence>
<evidence type="ECO:0000313" key="3">
    <source>
        <dbReference type="Proteomes" id="UP000623967"/>
    </source>
</evidence>
<dbReference type="SUPFAM" id="SSF109604">
    <property type="entry name" value="HD-domain/PDEase-like"/>
    <property type="match status" value="1"/>
</dbReference>
<accession>A0ABS1TID3</accession>
<dbReference type="Proteomes" id="UP000623967">
    <property type="component" value="Unassembled WGS sequence"/>
</dbReference>
<dbReference type="PANTHER" id="PTHR46246">
    <property type="entry name" value="GUANOSINE-3',5'-BIS(DIPHOSPHATE) 3'-PYROPHOSPHOHYDROLASE MESH1"/>
    <property type="match status" value="1"/>
</dbReference>
<gene>
    <name evidence="2" type="ORF">JK635_00860</name>
</gene>